<proteinExistence type="predicted"/>
<comment type="caution">
    <text evidence="2">The sequence shown here is derived from an EMBL/GenBank/DDBJ whole genome shotgun (WGS) entry which is preliminary data.</text>
</comment>
<dbReference type="EMBL" id="JAQQWE010000004">
    <property type="protein sequence ID" value="KAK7957192.1"/>
    <property type="molecule type" value="Genomic_DNA"/>
</dbReference>
<dbReference type="RefSeq" id="XP_066702498.1">
    <property type="nucleotide sequence ID" value="XM_066842636.1"/>
</dbReference>
<keyword evidence="3" id="KW-1185">Reference proteome</keyword>
<evidence type="ECO:0000313" key="3">
    <source>
        <dbReference type="Proteomes" id="UP001391051"/>
    </source>
</evidence>
<reference evidence="2 3" key="1">
    <citation type="submission" date="2023-01" db="EMBL/GenBank/DDBJ databases">
        <title>Analysis of 21 Apiospora genomes using comparative genomics revels a genus with tremendous synthesis potential of carbohydrate active enzymes and secondary metabolites.</title>
        <authorList>
            <person name="Sorensen T."/>
        </authorList>
    </citation>
    <scope>NUCLEOTIDE SEQUENCE [LARGE SCALE GENOMIC DNA]</scope>
    <source>
        <strain evidence="2 3">CBS 24483</strain>
    </source>
</reference>
<evidence type="ECO:0000313" key="2">
    <source>
        <dbReference type="EMBL" id="KAK7957192.1"/>
    </source>
</evidence>
<gene>
    <name evidence="2" type="ORF">PG986_006414</name>
</gene>
<dbReference type="Proteomes" id="UP001391051">
    <property type="component" value="Unassembled WGS sequence"/>
</dbReference>
<accession>A0ABR1QL62</accession>
<organism evidence="2 3">
    <name type="scientific">Apiospora aurea</name>
    <dbReference type="NCBI Taxonomy" id="335848"/>
    <lineage>
        <taxon>Eukaryota</taxon>
        <taxon>Fungi</taxon>
        <taxon>Dikarya</taxon>
        <taxon>Ascomycota</taxon>
        <taxon>Pezizomycotina</taxon>
        <taxon>Sordariomycetes</taxon>
        <taxon>Xylariomycetidae</taxon>
        <taxon>Amphisphaeriales</taxon>
        <taxon>Apiosporaceae</taxon>
        <taxon>Apiospora</taxon>
    </lineage>
</organism>
<evidence type="ECO:0000256" key="1">
    <source>
        <dbReference type="SAM" id="MobiDB-lite"/>
    </source>
</evidence>
<sequence length="184" mass="20329">MPSLKRTPRPLDYENLRESSLSALIEVVPGGVGLFDLPHLAKHERRSNINRKKMRDMVHLGSSLDPVQSQSHEPSAFAHSVRLKRNSQNDIPRNDRLGKNTNVMVATARGGPVKGEVIPHWIFCYPGGISAAKRLINGGPLDDADSQELEEQIVLEMNGDVPPATTGQDDSRPAFRWSRPLVSP</sequence>
<feature type="region of interest" description="Disordered" evidence="1">
    <location>
        <begin position="158"/>
        <end position="184"/>
    </location>
</feature>
<protein>
    <submittedName>
        <fullName evidence="2">Uncharacterized protein</fullName>
    </submittedName>
</protein>
<name>A0ABR1QL62_9PEZI</name>
<dbReference type="GeneID" id="92075698"/>